<evidence type="ECO:0000256" key="4">
    <source>
        <dbReference type="ARBA" id="ARBA00023267"/>
    </source>
</evidence>
<proteinExistence type="inferred from homology"/>
<dbReference type="Proteomes" id="UP000494216">
    <property type="component" value="Unassembled WGS sequence"/>
</dbReference>
<dbReference type="GO" id="GO:0005737">
    <property type="term" value="C:cytoplasm"/>
    <property type="evidence" value="ECO:0007669"/>
    <property type="project" value="TreeGrafter"/>
</dbReference>
<keyword evidence="3 6" id="KW-0067">ATP-binding</keyword>
<dbReference type="GO" id="GO:0004077">
    <property type="term" value="F:biotin--[biotin carboxyl-carrier protein] ligase activity"/>
    <property type="evidence" value="ECO:0007669"/>
    <property type="project" value="UniProtKB-UniRule"/>
</dbReference>
<protein>
    <recommendedName>
        <fullName evidence="6">Bifunctional ligase/repressor BirA</fullName>
    </recommendedName>
    <alternativeName>
        <fullName evidence="6">Biotin operon repressor</fullName>
    </alternativeName>
    <alternativeName>
        <fullName evidence="6">Biotin--[acetyl-CoA-carboxylase] ligase</fullName>
        <ecNumber evidence="6">6.3.4.15</ecNumber>
    </alternativeName>
    <alternativeName>
        <fullName evidence="6">Biotin--protein ligase</fullName>
    </alternativeName>
    <alternativeName>
        <fullName evidence="6">Biotin-[acetyl-CoA carboxylase] synthetase</fullName>
    </alternativeName>
</protein>
<feature type="DNA-binding region" description="H-T-H motif" evidence="6">
    <location>
        <begin position="22"/>
        <end position="41"/>
    </location>
</feature>
<keyword evidence="9" id="KW-1185">Reference proteome</keyword>
<dbReference type="CDD" id="cd00090">
    <property type="entry name" value="HTH_ARSR"/>
    <property type="match status" value="1"/>
</dbReference>
<keyword evidence="1 6" id="KW-0436">Ligase</keyword>
<dbReference type="Pfam" id="PF08279">
    <property type="entry name" value="HTH_11"/>
    <property type="match status" value="1"/>
</dbReference>
<dbReference type="SUPFAM" id="SSF46785">
    <property type="entry name" value="Winged helix' DNA-binding domain"/>
    <property type="match status" value="1"/>
</dbReference>
<comment type="caution">
    <text evidence="6">Lacks conserved residue(s) required for the propagation of feature annotation.</text>
</comment>
<dbReference type="AlphaFoldDB" id="A0A8S0WJQ6"/>
<feature type="domain" description="BPL/LPL catalytic" evidence="7">
    <location>
        <begin position="70"/>
        <end position="264"/>
    </location>
</feature>
<accession>A0A8S0WJQ6</accession>
<dbReference type="HAMAP" id="MF_00978">
    <property type="entry name" value="Bifunct_BirA"/>
    <property type="match status" value="1"/>
</dbReference>
<dbReference type="PROSITE" id="PS51733">
    <property type="entry name" value="BPL_LPL_CATALYTIC"/>
    <property type="match status" value="1"/>
</dbReference>
<dbReference type="CDD" id="cd16442">
    <property type="entry name" value="BPL"/>
    <property type="match status" value="1"/>
</dbReference>
<evidence type="ECO:0000256" key="6">
    <source>
        <dbReference type="HAMAP-Rule" id="MF_00978"/>
    </source>
</evidence>
<dbReference type="Pfam" id="PF03099">
    <property type="entry name" value="BPL_LplA_LipB"/>
    <property type="match status" value="1"/>
</dbReference>
<comment type="catalytic activity">
    <reaction evidence="5 6">
        <text>biotin + L-lysyl-[protein] + ATP = N(6)-biotinyl-L-lysyl-[protein] + AMP + diphosphate + H(+)</text>
        <dbReference type="Rhea" id="RHEA:11756"/>
        <dbReference type="Rhea" id="RHEA-COMP:9752"/>
        <dbReference type="Rhea" id="RHEA-COMP:10505"/>
        <dbReference type="ChEBI" id="CHEBI:15378"/>
        <dbReference type="ChEBI" id="CHEBI:29969"/>
        <dbReference type="ChEBI" id="CHEBI:30616"/>
        <dbReference type="ChEBI" id="CHEBI:33019"/>
        <dbReference type="ChEBI" id="CHEBI:57586"/>
        <dbReference type="ChEBI" id="CHEBI:83144"/>
        <dbReference type="ChEBI" id="CHEBI:456215"/>
        <dbReference type="EC" id="6.3.4.15"/>
    </reaction>
</comment>
<reference evidence="8 9" key="1">
    <citation type="submission" date="2020-02" db="EMBL/GenBank/DDBJ databases">
        <authorList>
            <person name="Hogendoorn C."/>
        </authorList>
    </citation>
    <scope>NUCLEOTIDE SEQUENCE [LARGE SCALE GENOMIC DNA]</scope>
    <source>
        <strain evidence="8">METHB21</strain>
    </source>
</reference>
<dbReference type="InterPro" id="IPR008988">
    <property type="entry name" value="Transcriptional_repressor_C"/>
</dbReference>
<dbReference type="NCBIfam" id="NF008847">
    <property type="entry name" value="PRK11886.1-2"/>
    <property type="match status" value="1"/>
</dbReference>
<evidence type="ECO:0000256" key="1">
    <source>
        <dbReference type="ARBA" id="ARBA00022598"/>
    </source>
</evidence>
<dbReference type="InterPro" id="IPR003142">
    <property type="entry name" value="BPL_C"/>
</dbReference>
<keyword evidence="4 6" id="KW-0092">Biotin</keyword>
<name>A0A8S0WJQ6_9GAMM</name>
<keyword evidence="6" id="KW-0238">DNA-binding</keyword>
<dbReference type="RefSeq" id="WP_174626340.1">
    <property type="nucleotide sequence ID" value="NZ_CADCXN010000071.1"/>
</dbReference>
<organism evidence="8 9">
    <name type="scientific">Candidatus Methylobacter favarea</name>
    <dbReference type="NCBI Taxonomy" id="2707345"/>
    <lineage>
        <taxon>Bacteria</taxon>
        <taxon>Pseudomonadati</taxon>
        <taxon>Pseudomonadota</taxon>
        <taxon>Gammaproteobacteria</taxon>
        <taxon>Methylococcales</taxon>
        <taxon>Methylococcaceae</taxon>
        <taxon>Methylobacter</taxon>
    </lineage>
</organism>
<dbReference type="InterPro" id="IPR036390">
    <property type="entry name" value="WH_DNA-bd_sf"/>
</dbReference>
<dbReference type="GO" id="GO:0005524">
    <property type="term" value="F:ATP binding"/>
    <property type="evidence" value="ECO:0007669"/>
    <property type="project" value="UniProtKB-UniRule"/>
</dbReference>
<dbReference type="InterPro" id="IPR036388">
    <property type="entry name" value="WH-like_DNA-bd_sf"/>
</dbReference>
<gene>
    <name evidence="6 8" type="primary">birA</name>
    <name evidence="8" type="ORF">METHB2_410020</name>
</gene>
<keyword evidence="2 6" id="KW-0547">Nucleotide-binding</keyword>
<dbReference type="Gene3D" id="3.30.930.10">
    <property type="entry name" value="Bira Bifunctional Protein, Domain 2"/>
    <property type="match status" value="1"/>
</dbReference>
<evidence type="ECO:0000313" key="9">
    <source>
        <dbReference type="Proteomes" id="UP000494216"/>
    </source>
</evidence>
<dbReference type="InterPro" id="IPR011991">
    <property type="entry name" value="ArsR-like_HTH"/>
</dbReference>
<dbReference type="InterPro" id="IPR045864">
    <property type="entry name" value="aa-tRNA-synth_II/BPL/LPL"/>
</dbReference>
<keyword evidence="6" id="KW-0804">Transcription</keyword>
<dbReference type="NCBIfam" id="TIGR00121">
    <property type="entry name" value="birA_ligase"/>
    <property type="match status" value="1"/>
</dbReference>
<dbReference type="InterPro" id="IPR004408">
    <property type="entry name" value="Biotin_CoA_COase_ligase"/>
</dbReference>
<dbReference type="SUPFAM" id="SSF50037">
    <property type="entry name" value="C-terminal domain of transcriptional repressors"/>
    <property type="match status" value="1"/>
</dbReference>
<dbReference type="EC" id="6.3.4.15" evidence="6"/>
<keyword evidence="6" id="KW-0805">Transcription regulation</keyword>
<dbReference type="InterPro" id="IPR030855">
    <property type="entry name" value="Bifunct_BirA"/>
</dbReference>
<evidence type="ECO:0000256" key="3">
    <source>
        <dbReference type="ARBA" id="ARBA00022840"/>
    </source>
</evidence>
<dbReference type="SUPFAM" id="SSF55681">
    <property type="entry name" value="Class II aaRS and biotin synthetases"/>
    <property type="match status" value="1"/>
</dbReference>
<evidence type="ECO:0000256" key="5">
    <source>
        <dbReference type="ARBA" id="ARBA00047846"/>
    </source>
</evidence>
<dbReference type="PANTHER" id="PTHR12835:SF5">
    <property type="entry name" value="BIOTIN--PROTEIN LIGASE"/>
    <property type="match status" value="1"/>
</dbReference>
<dbReference type="Gene3D" id="2.30.30.100">
    <property type="match status" value="1"/>
</dbReference>
<feature type="binding site" evidence="6">
    <location>
        <position position="119"/>
    </location>
    <ligand>
        <name>biotin</name>
        <dbReference type="ChEBI" id="CHEBI:57586"/>
    </ligand>
</feature>
<dbReference type="InterPro" id="IPR004143">
    <property type="entry name" value="BPL_LPL_catalytic"/>
</dbReference>
<dbReference type="GO" id="GO:0003677">
    <property type="term" value="F:DNA binding"/>
    <property type="evidence" value="ECO:0007669"/>
    <property type="project" value="UniProtKB-UniRule"/>
</dbReference>
<sequence>MVIADKQKKILTLLADGEFHSGSDLARALGVSRSAIWKQLNCLAESGLQHSAVSGKGYRLDKSLELLAQSEIYEVVNEQAKALISSFEIHDQINSTNSYLVECAHRGAPSGFICFAERQTAGKGRRGRQWVSPYGSNIYLSILWRYQQGGPAAISGLSLAVGIAVIRALKQHNINNIGLKWPNDIYSRGKKLGGILVEVSGESDGPCTAVIGLGLNLFLSETESEVIAQAWTDLSKITGQHKLFRNELAGTLLNHLLPVIAGFESVGIKAYLDEWRAYDCLAGRLVTILLADKQLKGTVEGINDTGMLLLKHADGSVQAYASGEVSFNSQSDESAG</sequence>
<comment type="function">
    <text evidence="6">Acts both as a biotin--[acetyl-CoA-carboxylase] ligase and a biotin-operon repressor. In the presence of ATP, BirA activates biotin to form the BirA-biotinyl-5'-adenylate (BirA-bio-5'-AMP or holoBirA) complex. HoloBirA can either transfer the biotinyl moiety to the biotin carboxyl carrier protein (BCCP) subunit of acetyl-CoA carboxylase, or bind to the biotin operator site and inhibit transcription of the operon.</text>
</comment>
<dbReference type="GO" id="GO:0006355">
    <property type="term" value="P:regulation of DNA-templated transcription"/>
    <property type="evidence" value="ECO:0007669"/>
    <property type="project" value="UniProtKB-UniRule"/>
</dbReference>
<dbReference type="Pfam" id="PF02237">
    <property type="entry name" value="BPL_C"/>
    <property type="match status" value="1"/>
</dbReference>
<dbReference type="InterPro" id="IPR013196">
    <property type="entry name" value="HTH_11"/>
</dbReference>
<feature type="binding site" evidence="6">
    <location>
        <position position="191"/>
    </location>
    <ligand>
        <name>biotin</name>
        <dbReference type="ChEBI" id="CHEBI:57586"/>
    </ligand>
</feature>
<dbReference type="Gene3D" id="1.10.10.10">
    <property type="entry name" value="Winged helix-like DNA-binding domain superfamily/Winged helix DNA-binding domain"/>
    <property type="match status" value="1"/>
</dbReference>
<evidence type="ECO:0000259" key="7">
    <source>
        <dbReference type="PROSITE" id="PS51733"/>
    </source>
</evidence>
<dbReference type="EMBL" id="CADCXN010000071">
    <property type="protein sequence ID" value="CAA9891478.1"/>
    <property type="molecule type" value="Genomic_DNA"/>
</dbReference>
<comment type="similarity">
    <text evidence="6">Belongs to the biotin--protein ligase family.</text>
</comment>
<evidence type="ECO:0000313" key="8">
    <source>
        <dbReference type="EMBL" id="CAA9891478.1"/>
    </source>
</evidence>
<feature type="binding site" evidence="6">
    <location>
        <begin position="95"/>
        <end position="97"/>
    </location>
    <ligand>
        <name>biotin</name>
        <dbReference type="ChEBI" id="CHEBI:57586"/>
    </ligand>
</feature>
<comment type="caution">
    <text evidence="8">The sequence shown here is derived from an EMBL/GenBank/DDBJ whole genome shotgun (WGS) entry which is preliminary data.</text>
</comment>
<evidence type="ECO:0000256" key="2">
    <source>
        <dbReference type="ARBA" id="ARBA00022741"/>
    </source>
</evidence>
<keyword evidence="6" id="KW-0678">Repressor</keyword>
<dbReference type="PANTHER" id="PTHR12835">
    <property type="entry name" value="BIOTIN PROTEIN LIGASE"/>
    <property type="match status" value="1"/>
</dbReference>